<keyword evidence="8" id="KW-1185">Reference proteome</keyword>
<dbReference type="Pfam" id="PF06629">
    <property type="entry name" value="MipA"/>
    <property type="match status" value="1"/>
</dbReference>
<evidence type="ECO:0000256" key="6">
    <source>
        <dbReference type="SAM" id="SignalP"/>
    </source>
</evidence>
<name>A0A4U1L791_9SPHN</name>
<proteinExistence type="inferred from homology"/>
<gene>
    <name evidence="7" type="ORF">FBR43_00185</name>
</gene>
<dbReference type="AlphaFoldDB" id="A0A4U1L791"/>
<sequence>MILRSLVCAYVAALAVPAVAQDDARPVRTRVALGPQLVPNYPGSDGLAWRPLVDVSRARGDDAFDFEAPDESFGFPLLRRETLAIGPAIGVEGRRTRREVGVALPEVGFSFELGGFVQYEPLPALRLRAEVRKGLSGHKGLIAVAGADYVLRNADRWLFSIGPRVTLADNRYQDAYFTAAPADAAAAGIAAFDARAGINAVGLTAGFIRQLTPRWGIYSYAKYDRLAGDAGRSPVTRAFGTANQISGGIALSYTFGRGVR</sequence>
<evidence type="ECO:0000256" key="1">
    <source>
        <dbReference type="ARBA" id="ARBA00004442"/>
    </source>
</evidence>
<evidence type="ECO:0000256" key="3">
    <source>
        <dbReference type="ARBA" id="ARBA00022729"/>
    </source>
</evidence>
<organism evidence="7 8">
    <name type="scientific">Sphingomonas baiyangensis</name>
    <dbReference type="NCBI Taxonomy" id="2572576"/>
    <lineage>
        <taxon>Bacteria</taxon>
        <taxon>Pseudomonadati</taxon>
        <taxon>Pseudomonadota</taxon>
        <taxon>Alphaproteobacteria</taxon>
        <taxon>Sphingomonadales</taxon>
        <taxon>Sphingomonadaceae</taxon>
        <taxon>Sphingomonas</taxon>
    </lineage>
</organism>
<feature type="chain" id="PRO_5020863935" evidence="6">
    <location>
        <begin position="21"/>
        <end position="260"/>
    </location>
</feature>
<evidence type="ECO:0000256" key="4">
    <source>
        <dbReference type="ARBA" id="ARBA00023136"/>
    </source>
</evidence>
<dbReference type="GO" id="GO:0009279">
    <property type="term" value="C:cell outer membrane"/>
    <property type="evidence" value="ECO:0007669"/>
    <property type="project" value="UniProtKB-SubCell"/>
</dbReference>
<keyword evidence="4" id="KW-0472">Membrane</keyword>
<protein>
    <submittedName>
        <fullName evidence="7">MipA/OmpV family protein</fullName>
    </submittedName>
</protein>
<dbReference type="Proteomes" id="UP000309138">
    <property type="component" value="Unassembled WGS sequence"/>
</dbReference>
<comment type="caution">
    <text evidence="7">The sequence shown here is derived from an EMBL/GenBank/DDBJ whole genome shotgun (WGS) entry which is preliminary data.</text>
</comment>
<dbReference type="PANTHER" id="PTHR38776:SF1">
    <property type="entry name" value="MLTA-INTERACTING PROTEIN-RELATED"/>
    <property type="match status" value="1"/>
</dbReference>
<evidence type="ECO:0000313" key="7">
    <source>
        <dbReference type="EMBL" id="TKD52819.1"/>
    </source>
</evidence>
<feature type="signal peptide" evidence="6">
    <location>
        <begin position="1"/>
        <end position="20"/>
    </location>
</feature>
<evidence type="ECO:0000256" key="2">
    <source>
        <dbReference type="ARBA" id="ARBA00005722"/>
    </source>
</evidence>
<comment type="subcellular location">
    <subcellularLocation>
        <location evidence="1">Cell outer membrane</location>
    </subcellularLocation>
</comment>
<dbReference type="PANTHER" id="PTHR38776">
    <property type="entry name" value="MLTA-INTERACTING PROTEIN-RELATED"/>
    <property type="match status" value="1"/>
</dbReference>
<accession>A0A4U1L791</accession>
<evidence type="ECO:0000313" key="8">
    <source>
        <dbReference type="Proteomes" id="UP000309138"/>
    </source>
</evidence>
<dbReference type="RefSeq" id="WP_136941240.1">
    <property type="nucleotide sequence ID" value="NZ_SWKR01000001.1"/>
</dbReference>
<dbReference type="OrthoDB" id="5462484at2"/>
<reference evidence="7 8" key="1">
    <citation type="submission" date="2019-04" db="EMBL/GenBank/DDBJ databases">
        <authorList>
            <person name="Yang Y."/>
            <person name="Wei D."/>
        </authorList>
    </citation>
    <scope>NUCLEOTIDE SEQUENCE [LARGE SCALE GENOMIC DNA]</scope>
    <source>
        <strain evidence="7 8">L-1-4w-11</strain>
    </source>
</reference>
<keyword evidence="3 6" id="KW-0732">Signal</keyword>
<dbReference type="EMBL" id="SWKR01000001">
    <property type="protein sequence ID" value="TKD52819.1"/>
    <property type="molecule type" value="Genomic_DNA"/>
</dbReference>
<dbReference type="InterPro" id="IPR010583">
    <property type="entry name" value="MipA"/>
</dbReference>
<evidence type="ECO:0000256" key="5">
    <source>
        <dbReference type="ARBA" id="ARBA00023237"/>
    </source>
</evidence>
<comment type="similarity">
    <text evidence="2">Belongs to the MipA/OmpV family.</text>
</comment>
<keyword evidence="5" id="KW-0998">Cell outer membrane</keyword>